<dbReference type="InterPro" id="IPR001451">
    <property type="entry name" value="Hexapep"/>
</dbReference>
<name>A0ABP3TQI7_9GAMM</name>
<accession>A0ABP3TQI7</accession>
<dbReference type="Pfam" id="PF00132">
    <property type="entry name" value="Hexapep"/>
    <property type="match status" value="1"/>
</dbReference>
<proteinExistence type="predicted"/>
<dbReference type="InterPro" id="IPR050484">
    <property type="entry name" value="Transf_Hexapept/Carb_Anhydrase"/>
</dbReference>
<gene>
    <name evidence="1" type="ORF">GCM10009105_21630</name>
</gene>
<reference evidence="2" key="1">
    <citation type="journal article" date="2019" name="Int. J. Syst. Evol. Microbiol.">
        <title>The Global Catalogue of Microorganisms (GCM) 10K type strain sequencing project: providing services to taxonomists for standard genome sequencing and annotation.</title>
        <authorList>
            <consortium name="The Broad Institute Genomics Platform"/>
            <consortium name="The Broad Institute Genome Sequencing Center for Infectious Disease"/>
            <person name="Wu L."/>
            <person name="Ma J."/>
        </authorList>
    </citation>
    <scope>NUCLEOTIDE SEQUENCE [LARGE SCALE GENOMIC DNA]</scope>
    <source>
        <strain evidence="2">JCM 15421</strain>
    </source>
</reference>
<dbReference type="EMBL" id="BAAAEU010000010">
    <property type="protein sequence ID" value="GAA0715852.1"/>
    <property type="molecule type" value="Genomic_DNA"/>
</dbReference>
<dbReference type="SUPFAM" id="SSF51161">
    <property type="entry name" value="Trimeric LpxA-like enzymes"/>
    <property type="match status" value="1"/>
</dbReference>
<dbReference type="PANTHER" id="PTHR13061">
    <property type="entry name" value="DYNACTIN SUBUNIT P25"/>
    <property type="match status" value="1"/>
</dbReference>
<sequence length="195" mass="20847">MNNIRGFHGFAPNISPLAYIDLAAQVIGQARIGDESSVWPCAVVRADVHVIRIGARSNIQDGAQLHVTHDAQYTLGGFALTIGDDVSIGHGAVLHGCTVQDACLIGMNAIVLDGVLVKSHSIIGAGAVVTQGKIVGEGELWVGNPARCVHLLSAEQIQQVYCLAKQYVMLQARYRDDLRSGAGVNHEYDRRVLQA</sequence>
<keyword evidence="2" id="KW-1185">Reference proteome</keyword>
<organism evidence="1 2">
    <name type="scientific">Dokdonella soli</name>
    <dbReference type="NCBI Taxonomy" id="529810"/>
    <lineage>
        <taxon>Bacteria</taxon>
        <taxon>Pseudomonadati</taxon>
        <taxon>Pseudomonadota</taxon>
        <taxon>Gammaproteobacteria</taxon>
        <taxon>Lysobacterales</taxon>
        <taxon>Rhodanobacteraceae</taxon>
        <taxon>Dokdonella</taxon>
    </lineage>
</organism>
<evidence type="ECO:0000313" key="1">
    <source>
        <dbReference type="EMBL" id="GAA0715852.1"/>
    </source>
</evidence>
<dbReference type="PANTHER" id="PTHR13061:SF29">
    <property type="entry name" value="GAMMA CARBONIC ANHYDRASE-LIKE 1, MITOCHONDRIAL-RELATED"/>
    <property type="match status" value="1"/>
</dbReference>
<dbReference type="Proteomes" id="UP001501523">
    <property type="component" value="Unassembled WGS sequence"/>
</dbReference>
<dbReference type="CDD" id="cd04645">
    <property type="entry name" value="LbH_gamma_CA_like"/>
    <property type="match status" value="1"/>
</dbReference>
<dbReference type="Gene3D" id="2.160.10.10">
    <property type="entry name" value="Hexapeptide repeat proteins"/>
    <property type="match status" value="1"/>
</dbReference>
<dbReference type="RefSeq" id="WP_343790861.1">
    <property type="nucleotide sequence ID" value="NZ_BAAAEU010000010.1"/>
</dbReference>
<protein>
    <submittedName>
        <fullName evidence="1">Gamma carbonic anhydrase family protein</fullName>
    </submittedName>
</protein>
<dbReference type="InterPro" id="IPR011004">
    <property type="entry name" value="Trimer_LpxA-like_sf"/>
</dbReference>
<comment type="caution">
    <text evidence="1">The sequence shown here is derived from an EMBL/GenBank/DDBJ whole genome shotgun (WGS) entry which is preliminary data.</text>
</comment>
<evidence type="ECO:0000313" key="2">
    <source>
        <dbReference type="Proteomes" id="UP001501523"/>
    </source>
</evidence>
<dbReference type="InterPro" id="IPR047324">
    <property type="entry name" value="LbH_gamma_CA-like"/>
</dbReference>